<evidence type="ECO:0000256" key="1">
    <source>
        <dbReference type="SAM" id="Coils"/>
    </source>
</evidence>
<evidence type="ECO:0000313" key="3">
    <source>
        <dbReference type="EMBL" id="GMF28335.1"/>
    </source>
</evidence>
<feature type="compositionally biased region" description="Polar residues" evidence="2">
    <location>
        <begin position="859"/>
        <end position="882"/>
    </location>
</feature>
<feature type="compositionally biased region" description="Basic and acidic residues" evidence="2">
    <location>
        <begin position="2105"/>
        <end position="2131"/>
    </location>
</feature>
<feature type="compositionally biased region" description="Polar residues" evidence="2">
    <location>
        <begin position="330"/>
        <end position="340"/>
    </location>
</feature>
<sequence length="2264" mass="243027">MAWTLSGTLSIRRAIGHSLAAGSPWFETSSSAMDPISTTPSVRSMCWRLSSLDFRYLLPKMGRARGTTTRRVRATSWTSRCAFGLRYPAGRSLGGKRLGHPVEQASIEGANAEGLSRRSSAENKSARCSVATFAAFGDDAGLSAAQRVTMELSHAGSRAGSGSRANSSEDVFAPSSPAYDEKKNGPRSCPSTFKDGANPTLARFSPGRRQRSGELIVSKLLPTRDSVNSLLTYLHELQISEASLRKQLVQTKQHTEEELYQSLSKLNELQRTMQQVDRDRQIAQQRLEEKEQRIRELAAKLEKAEATKSAASTNVASHDGRHSIAEGMKSRSQAKPQTELRTGVDESKVPKPSKGKVPVLTFEDLQSQTPAPSLHPSHLQSIKEQSYAILSPRSPNRPLWDPWASGGTTPMKNLPPVFTIGATGLDPMMTSSAPLEPATNTTEDYELKSVLMSPRRDQAQGEQPKKRKLTQQAEGHASSITPIVLPDDESFESATSNDGATHLPPSGLQQQEYMQATLGGACSPRAQQEMLLMELPSPTDPMLRIGTMPPIDESPDEFQYESQGDRSPISSSVINAAESMDLQTTAGSHQTDLSLQQASIESLPQSDTPPTSYSSCVLVEDPSPAGEGNNVSIIAPGNVERNSAPAEPTSLETLLVDFFREVDKKRLKMAKVYGKRYAGREKWLFAELKKRYGAAKVAGLRSRFETRNTTYHDPVHTMGPMPSPPFPQQQDFVPSNAQSETFGAQNQEETPLMESPLLAAPMLPSIGMASVDEKPHEQQGGESVDGELVQTNGSEWTGYLAPQDAQSPVAPYPVTANMEESNDGMVPPPPASSVEYPNVSPPPQSRVEASPPQDDVSPAATSFNEGTQSTQAEFTPSPNSEAENAVGSPDMSNSPPVGVAPPPAGFSVSEVKSSECSPKASKPVSTEPVSLETLLVDFFTEVDKKRLKMAKVYGKRYEGREKWLFAELTKRYGAAKVAALKARFENGSGANASGTSNATTDHDATILSTTAEHLKPQRQGHPRHPQFFHPPTPASNVDLSADTPPVPAPVVLPPENDESLVPRAQGTTEVAGTPTPPSPSGKSSPGRAARVSPRQRRSGGNIPPYAGPPPPFPPMDSPSESKDPVPTVADANGPPPMNGPPPTQREGASGSFHQPSPSVNFNAAPLGLRQRHNASRPNSESQKNPVAEAPVVTLEGLLKDLYKKHQPDKLKNVSRVAKEYAGKERELVGLLKAKYGALSVKHLEENLEVLERAQRQRPTKKRSCFVRAASLVFWLSVLLYFSFGAVFVSFVVLDAWECRSLDNKEQEVESADECAPLKKELESFTYEHVGDYVTRTHSEACFCSEWKARESALLSNLSGDAFVNLVRLVPFSPNSFGAPWIVSLKEQVPSQEFYDSYAKPVVDVSLDVGSFVWSSVLELAGYDESSKEKSREVVDDVVNNTADMPSLYEEGEGDAQTDSVDTPVEEAEHDSFVSEWGYDEEASEENVNTAAAALDVSEQSPMVEGTEVAEVLEVQESEATTVEDAVVAENDLTMVENAFVVEDESVHAGEEEAVPAAEEVGSFEPEAESEEATLAEKSVDVLEFEAAVLDQEAVPVNISEEHPGVADTEGDEVVSEGDSVGILAEDIKLVGNDDGSVSGDAEADADAVNENSSFDVVENAGELFTDDEEEMHGFASVTGTGSLESDDVVEMEVRQDGLDVSYPESETNSEVGATEETHEATVDEDVFTSTTGEESEAFDDGAFASTGDVEAEDIELDNQLEDVAASDIVEGSKVVVDGAIEDNASGDADVEVVDGAIEENASDDANVEVVDDAIEENASDDANVEVAASSEFDGGGLSGLSEMEAEVPTTSEELVSEAVAGEIILGTPDDEEEVESLVADADDEASRPGAVELAAESDFDDVSAFSQDEEPEVGAEEGTSPNEAEPVERAISEVENTISPEEENVDMLGEETIVTEAETEVSFSINDADEVEALSEANVSGFLGEEALVNGGEVDAVDQEELDTSDGMKDAVLNGEVDLAEDLVVEARSDEAESVILPEVESKSSSVLELEDAVTSIPSEEVLEGVVDGQGDVAAAATTATAAIVEEVVEEQYEAEEGSASPSETEDKDREYDENAEKGNEDADLITHSEEAEQSASDDALVGKSGEESVAIEDTEVSDDSDSVSAEVAVKVVDDLETVESFVAEEEEDSVDHDKEVIGADDAEIDDSDAVKVFIFSANSIESSITEDEEEEWEIAFMEELENPEEVLRMAEQAAAAVTELDAR</sequence>
<feature type="region of interest" description="Disordered" evidence="2">
    <location>
        <begin position="772"/>
        <end position="927"/>
    </location>
</feature>
<feature type="compositionally biased region" description="Acidic residues" evidence="2">
    <location>
        <begin position="2087"/>
        <end position="2097"/>
    </location>
</feature>
<protein>
    <submittedName>
        <fullName evidence="3">Unnamed protein product</fullName>
    </submittedName>
</protein>
<feature type="region of interest" description="Disordered" evidence="2">
    <location>
        <begin position="1896"/>
        <end position="1946"/>
    </location>
</feature>
<evidence type="ECO:0000256" key="2">
    <source>
        <dbReference type="SAM" id="MobiDB-lite"/>
    </source>
</evidence>
<name>A0A9W6UAB2_9STRA</name>
<gene>
    <name evidence="3" type="ORF">Plil01_001192300</name>
</gene>
<feature type="compositionally biased region" description="Low complexity" evidence="2">
    <location>
        <begin position="155"/>
        <end position="168"/>
    </location>
</feature>
<feature type="compositionally biased region" description="Pro residues" evidence="2">
    <location>
        <begin position="1133"/>
        <end position="1143"/>
    </location>
</feature>
<keyword evidence="4" id="KW-1185">Reference proteome</keyword>
<organism evidence="3 4">
    <name type="scientific">Phytophthora lilii</name>
    <dbReference type="NCBI Taxonomy" id="2077276"/>
    <lineage>
        <taxon>Eukaryota</taxon>
        <taxon>Sar</taxon>
        <taxon>Stramenopiles</taxon>
        <taxon>Oomycota</taxon>
        <taxon>Peronosporomycetes</taxon>
        <taxon>Peronosporales</taxon>
        <taxon>Peronosporaceae</taxon>
        <taxon>Phytophthora</taxon>
    </lineage>
</organism>
<feature type="compositionally biased region" description="Pro residues" evidence="2">
    <location>
        <begin position="1105"/>
        <end position="1116"/>
    </location>
</feature>
<evidence type="ECO:0000313" key="4">
    <source>
        <dbReference type="Proteomes" id="UP001165083"/>
    </source>
</evidence>
<feature type="region of interest" description="Disordered" evidence="2">
    <location>
        <begin position="155"/>
        <end position="209"/>
    </location>
</feature>
<accession>A0A9W6UAB2</accession>
<keyword evidence="1" id="KW-0175">Coiled coil</keyword>
<feature type="compositionally biased region" description="Acidic residues" evidence="2">
    <location>
        <begin position="1896"/>
        <end position="1915"/>
    </location>
</feature>
<feature type="compositionally biased region" description="Polar residues" evidence="2">
    <location>
        <begin position="470"/>
        <end position="481"/>
    </location>
</feature>
<feature type="region of interest" description="Disordered" evidence="2">
    <location>
        <begin position="326"/>
        <end position="356"/>
    </location>
</feature>
<comment type="caution">
    <text evidence="3">The sequence shown here is derived from an EMBL/GenBank/DDBJ whole genome shotgun (WGS) entry which is preliminary data.</text>
</comment>
<feature type="coiled-coil region" evidence="1">
    <location>
        <begin position="266"/>
        <end position="314"/>
    </location>
</feature>
<feature type="region of interest" description="Disordered" evidence="2">
    <location>
        <begin position="1014"/>
        <end position="1163"/>
    </location>
</feature>
<dbReference type="EMBL" id="BSXW01000709">
    <property type="protein sequence ID" value="GMF28335.1"/>
    <property type="molecule type" value="Genomic_DNA"/>
</dbReference>
<proteinExistence type="predicted"/>
<feature type="compositionally biased region" description="Acidic residues" evidence="2">
    <location>
        <begin position="2150"/>
        <end position="2162"/>
    </location>
</feature>
<feature type="compositionally biased region" description="Polar residues" evidence="2">
    <location>
        <begin position="1151"/>
        <end position="1161"/>
    </location>
</feature>
<feature type="region of interest" description="Disordered" evidence="2">
    <location>
        <begin position="2087"/>
        <end position="2165"/>
    </location>
</feature>
<dbReference type="Proteomes" id="UP001165083">
    <property type="component" value="Unassembled WGS sequence"/>
</dbReference>
<reference evidence="3" key="1">
    <citation type="submission" date="2023-04" db="EMBL/GenBank/DDBJ databases">
        <title>Phytophthora lilii NBRC 32176.</title>
        <authorList>
            <person name="Ichikawa N."/>
            <person name="Sato H."/>
            <person name="Tonouchi N."/>
        </authorList>
    </citation>
    <scope>NUCLEOTIDE SEQUENCE</scope>
    <source>
        <strain evidence="3">NBRC 32176</strain>
    </source>
</reference>
<feature type="region of interest" description="Disordered" evidence="2">
    <location>
        <begin position="1548"/>
        <end position="1570"/>
    </location>
</feature>
<dbReference type="OrthoDB" id="73448at2759"/>
<feature type="compositionally biased region" description="Basic residues" evidence="2">
    <location>
        <begin position="1016"/>
        <end position="1026"/>
    </location>
</feature>
<feature type="region of interest" description="Disordered" evidence="2">
    <location>
        <begin position="454"/>
        <end position="506"/>
    </location>
</feature>